<keyword evidence="3" id="KW-1185">Reference proteome</keyword>
<dbReference type="PANTHER" id="PTHR19446">
    <property type="entry name" value="REVERSE TRANSCRIPTASES"/>
    <property type="match status" value="1"/>
</dbReference>
<comment type="caution">
    <text evidence="2">The sequence shown here is derived from an EMBL/GenBank/DDBJ whole genome shotgun (WGS) entry which is preliminary data.</text>
</comment>
<gene>
    <name evidence="2" type="ORF">ElyMa_006666500</name>
</gene>
<proteinExistence type="predicted"/>
<dbReference type="Proteomes" id="UP000762676">
    <property type="component" value="Unassembled WGS sequence"/>
</dbReference>
<protein>
    <submittedName>
        <fullName evidence="2">Endonuclease-reverse transcriptase</fullName>
    </submittedName>
</protein>
<sequence length="371" mass="43634">MLPKAKRERKQAWMKEETLEFMKERKKYKGTEKYKELDRQVRKECIEAKEDWLNYNCYFIEELSKDNKPRQMYEEIKKFTSNKLKVRENIKNEKGEILMETEQIIKRWSEYAEQLFDDHREENPDQSFLQRPCILASEVAEAWKHMKSGKACDIDGINTEMLKALGDFGIEVLTDLCNCMYSTAYIPEGLKTSVFILLPKKPKATDCSDYRTISLMCHILKFIIMRRMSQKIESEISDRQTGFRKNSGTREAIFSLEVTAERYLEVHKEIFACFIDYSKAFDSVKHEQLTEILQKTDIDENDIAVIANLYWQQRTKIRIDTNMSEAVKTKRGVRQGCVMSPAIFNLYTKYIFRTIDNIPGLTVSGININNL</sequence>
<dbReference type="AlphaFoldDB" id="A0AAV4ILI6"/>
<feature type="domain" description="Reverse transcriptase" evidence="1">
    <location>
        <begin position="179"/>
        <end position="371"/>
    </location>
</feature>
<dbReference type="CDD" id="cd01650">
    <property type="entry name" value="RT_nLTR_like"/>
    <property type="match status" value="1"/>
</dbReference>
<dbReference type="EMBL" id="BMAT01013365">
    <property type="protein sequence ID" value="GFS11224.1"/>
    <property type="molecule type" value="Genomic_DNA"/>
</dbReference>
<dbReference type="InterPro" id="IPR000477">
    <property type="entry name" value="RT_dom"/>
</dbReference>
<dbReference type="GO" id="GO:0004519">
    <property type="term" value="F:endonuclease activity"/>
    <property type="evidence" value="ECO:0007669"/>
    <property type="project" value="UniProtKB-KW"/>
</dbReference>
<keyword evidence="2" id="KW-0378">Hydrolase</keyword>
<dbReference type="Pfam" id="PF00078">
    <property type="entry name" value="RVT_1"/>
    <property type="match status" value="1"/>
</dbReference>
<dbReference type="PROSITE" id="PS50878">
    <property type="entry name" value="RT_POL"/>
    <property type="match status" value="1"/>
</dbReference>
<name>A0AAV4ILI6_9GAST</name>
<dbReference type="SUPFAM" id="SSF56672">
    <property type="entry name" value="DNA/RNA polymerases"/>
    <property type="match status" value="1"/>
</dbReference>
<reference evidence="2 3" key="1">
    <citation type="journal article" date="2021" name="Elife">
        <title>Chloroplast acquisition without the gene transfer in kleptoplastic sea slugs, Plakobranchus ocellatus.</title>
        <authorList>
            <person name="Maeda T."/>
            <person name="Takahashi S."/>
            <person name="Yoshida T."/>
            <person name="Shimamura S."/>
            <person name="Takaki Y."/>
            <person name="Nagai Y."/>
            <person name="Toyoda A."/>
            <person name="Suzuki Y."/>
            <person name="Arimoto A."/>
            <person name="Ishii H."/>
            <person name="Satoh N."/>
            <person name="Nishiyama T."/>
            <person name="Hasebe M."/>
            <person name="Maruyama T."/>
            <person name="Minagawa J."/>
            <person name="Obokata J."/>
            <person name="Shigenobu S."/>
        </authorList>
    </citation>
    <scope>NUCLEOTIDE SEQUENCE [LARGE SCALE GENOMIC DNA]</scope>
</reference>
<evidence type="ECO:0000313" key="3">
    <source>
        <dbReference type="Proteomes" id="UP000762676"/>
    </source>
</evidence>
<dbReference type="InterPro" id="IPR043502">
    <property type="entry name" value="DNA/RNA_pol_sf"/>
</dbReference>
<organism evidence="2 3">
    <name type="scientific">Elysia marginata</name>
    <dbReference type="NCBI Taxonomy" id="1093978"/>
    <lineage>
        <taxon>Eukaryota</taxon>
        <taxon>Metazoa</taxon>
        <taxon>Spiralia</taxon>
        <taxon>Lophotrochozoa</taxon>
        <taxon>Mollusca</taxon>
        <taxon>Gastropoda</taxon>
        <taxon>Heterobranchia</taxon>
        <taxon>Euthyneura</taxon>
        <taxon>Panpulmonata</taxon>
        <taxon>Sacoglossa</taxon>
        <taxon>Placobranchoidea</taxon>
        <taxon>Plakobranchidae</taxon>
        <taxon>Elysia</taxon>
    </lineage>
</organism>
<evidence type="ECO:0000259" key="1">
    <source>
        <dbReference type="PROSITE" id="PS50878"/>
    </source>
</evidence>
<keyword evidence="2" id="KW-0540">Nuclease</keyword>
<evidence type="ECO:0000313" key="2">
    <source>
        <dbReference type="EMBL" id="GFS11224.1"/>
    </source>
</evidence>
<keyword evidence="2" id="KW-0255">Endonuclease</keyword>
<accession>A0AAV4ILI6</accession>